<dbReference type="PANTHER" id="PTHR42832">
    <property type="entry name" value="AMINO ACID AMINOTRANSFERASE"/>
    <property type="match status" value="1"/>
</dbReference>
<gene>
    <name evidence="6" type="ORF">P2G67_12490</name>
</gene>
<dbReference type="SUPFAM" id="SSF53383">
    <property type="entry name" value="PLP-dependent transferases"/>
    <property type="match status" value="1"/>
</dbReference>
<feature type="compositionally biased region" description="Polar residues" evidence="4">
    <location>
        <begin position="1"/>
        <end position="11"/>
    </location>
</feature>
<evidence type="ECO:0000259" key="5">
    <source>
        <dbReference type="Pfam" id="PF00155"/>
    </source>
</evidence>
<dbReference type="Gene3D" id="3.40.640.10">
    <property type="entry name" value="Type I PLP-dependent aspartate aminotransferase-like (Major domain)"/>
    <property type="match status" value="1"/>
</dbReference>
<keyword evidence="2 6" id="KW-0032">Aminotransferase</keyword>
<dbReference type="InterPro" id="IPR015422">
    <property type="entry name" value="PyrdxlP-dep_Trfase_small"/>
</dbReference>
<dbReference type="CDD" id="cd00609">
    <property type="entry name" value="AAT_like"/>
    <property type="match status" value="1"/>
</dbReference>
<comment type="cofactor">
    <cofactor evidence="1">
        <name>pyridoxal 5'-phosphate</name>
        <dbReference type="ChEBI" id="CHEBI:597326"/>
    </cofactor>
</comment>
<dbReference type="Proteomes" id="UP001215503">
    <property type="component" value="Unassembled WGS sequence"/>
</dbReference>
<organism evidence="6 7">
    <name type="scientific">Aquibaculum arenosum</name>
    <dbReference type="NCBI Taxonomy" id="3032591"/>
    <lineage>
        <taxon>Bacteria</taxon>
        <taxon>Pseudomonadati</taxon>
        <taxon>Pseudomonadota</taxon>
        <taxon>Alphaproteobacteria</taxon>
        <taxon>Rhodospirillales</taxon>
        <taxon>Rhodovibrionaceae</taxon>
        <taxon>Aquibaculum</taxon>
    </lineage>
</organism>
<dbReference type="InterPro" id="IPR015424">
    <property type="entry name" value="PyrdxlP-dep_Trfase"/>
</dbReference>
<sequence>MTEASRSSTPPANAAVAGDEGPLRVDPRSFHPFLRLARLLEGVEPGRSPLPDGKPINLSIGDPQLAAPPLVAKAIAQFPGDWSRYPPFRGPESYRKAAVGWLNRRYGLPAGFIEEGRHLLPIPGSREGLFFATLAAINLGAAEGRTKVLIPAPGYHVYVGGAVAAGAEPVFVPVSRETGFLPDFSALDPDILDRTAIAFLCSPSNPEGAVADKAQWSRMIALARQHGFTLAADECYTDVYTDTPPAGVLEAAADSGSLDRVLSFQSLSKRSSAAGLRCGFVAGEQGMVDAIDAFFRYGGAGVPVPILEAGAALWDDEAHVAETRGFYQNLFTLAERKLGNRFGWTKPAGGFFLWLEVGDGEAAAKRLWQEAGIRTLPGGYLCARPLPDGNPGERFIRVALVYGPEVTEPALDRLIEVLG</sequence>
<feature type="region of interest" description="Disordered" evidence="4">
    <location>
        <begin position="1"/>
        <end position="21"/>
    </location>
</feature>
<reference evidence="6 7" key="1">
    <citation type="submission" date="2023-03" db="EMBL/GenBank/DDBJ databases">
        <title>Fodinicurvata sp. CAU 1616 isolated from sea sendiment.</title>
        <authorList>
            <person name="Kim W."/>
        </authorList>
    </citation>
    <scope>NUCLEOTIDE SEQUENCE [LARGE SCALE GENOMIC DNA]</scope>
    <source>
        <strain evidence="6 7">CAU 1616</strain>
    </source>
</reference>
<proteinExistence type="predicted"/>
<dbReference type="GO" id="GO:0008483">
    <property type="term" value="F:transaminase activity"/>
    <property type="evidence" value="ECO:0007669"/>
    <property type="project" value="UniProtKB-KW"/>
</dbReference>
<evidence type="ECO:0000313" key="6">
    <source>
        <dbReference type="EMBL" id="MDF2096794.1"/>
    </source>
</evidence>
<keyword evidence="3" id="KW-0808">Transferase</keyword>
<evidence type="ECO:0000256" key="4">
    <source>
        <dbReference type="SAM" id="MobiDB-lite"/>
    </source>
</evidence>
<comment type="caution">
    <text evidence="6">The sequence shown here is derived from an EMBL/GenBank/DDBJ whole genome shotgun (WGS) entry which is preliminary data.</text>
</comment>
<dbReference type="PANTHER" id="PTHR42832:SF3">
    <property type="entry name" value="L-GLUTAMINE--4-(METHYLSULFANYL)-2-OXOBUTANOATE AMINOTRANSFERASE"/>
    <property type="match status" value="1"/>
</dbReference>
<feature type="domain" description="Aminotransferase class I/classII large" evidence="5">
    <location>
        <begin position="55"/>
        <end position="414"/>
    </location>
</feature>
<accession>A0ABT5YPI5</accession>
<dbReference type="InterPro" id="IPR004839">
    <property type="entry name" value="Aminotransferase_I/II_large"/>
</dbReference>
<dbReference type="InterPro" id="IPR050881">
    <property type="entry name" value="LL-DAP_aminotransferase"/>
</dbReference>
<dbReference type="InterPro" id="IPR015421">
    <property type="entry name" value="PyrdxlP-dep_Trfase_major"/>
</dbReference>
<dbReference type="Gene3D" id="3.90.1150.10">
    <property type="entry name" value="Aspartate Aminotransferase, domain 1"/>
    <property type="match status" value="1"/>
</dbReference>
<dbReference type="RefSeq" id="WP_275823553.1">
    <property type="nucleotide sequence ID" value="NZ_JARHUD010000007.1"/>
</dbReference>
<evidence type="ECO:0000313" key="7">
    <source>
        <dbReference type="Proteomes" id="UP001215503"/>
    </source>
</evidence>
<name>A0ABT5YPI5_9PROT</name>
<evidence type="ECO:0000256" key="2">
    <source>
        <dbReference type="ARBA" id="ARBA00022576"/>
    </source>
</evidence>
<dbReference type="EMBL" id="JARHUD010000007">
    <property type="protein sequence ID" value="MDF2096794.1"/>
    <property type="molecule type" value="Genomic_DNA"/>
</dbReference>
<keyword evidence="7" id="KW-1185">Reference proteome</keyword>
<protein>
    <submittedName>
        <fullName evidence="6">Aminotransferase class I/II-fold pyridoxal phosphate-dependent enzyme</fullName>
    </submittedName>
</protein>
<evidence type="ECO:0000256" key="3">
    <source>
        <dbReference type="ARBA" id="ARBA00022679"/>
    </source>
</evidence>
<evidence type="ECO:0000256" key="1">
    <source>
        <dbReference type="ARBA" id="ARBA00001933"/>
    </source>
</evidence>
<dbReference type="Pfam" id="PF00155">
    <property type="entry name" value="Aminotran_1_2"/>
    <property type="match status" value="1"/>
</dbReference>